<dbReference type="EMBL" id="JBHSMA010000001">
    <property type="protein sequence ID" value="MFC5409110.1"/>
    <property type="molecule type" value="Genomic_DNA"/>
</dbReference>
<sequence>MVRIILNEKYKSLLGQIDIVMPDFTIISGVNGAGKSHLLKAIEEKIAKVYDEAGQELNPIRYVNSTSLAPNDSFQVNRDHFINEVNNVQYAINAFIGQRRNQPDVDFFKFINSYNAAYGRVIPNLVTSSGKPLEEITQEDIREHMPLFSNLVQDIFYQNFSAVFKRYSDRYDDNVYYEYLSKVKKKKKKYLTEEEFLAKYGPPPWEFVNRIFEEANIGYSINDPIEDERDLPYFFKLVNKSNNAYVNFQDLSSGEKVLMSLTLAIYNSKMDIDFPKVLMLDEPDAPLHPSMAKQLLRVIEEVFVKEKGVKVIMTTHSPSTVAMAPEGSLYIMQKSEPRILPKSKEQIMKLLTEGIPSFSVYADSRRQVFVESDVDVYFYSKVYDKLKKRIQSDKSLYFISSGLIKGNTGNSDQEKKNC</sequence>
<accession>A0ABW0I9C4</accession>
<keyword evidence="3" id="KW-1185">Reference proteome</keyword>
<proteinExistence type="predicted"/>
<dbReference type="PANTHER" id="PTHR43581:SF4">
    <property type="entry name" value="ATP_GTP PHOSPHATASE"/>
    <property type="match status" value="1"/>
</dbReference>
<dbReference type="InterPro" id="IPR003593">
    <property type="entry name" value="AAA+_ATPase"/>
</dbReference>
<dbReference type="InterPro" id="IPR051396">
    <property type="entry name" value="Bact_Antivir_Def_Nuclease"/>
</dbReference>
<evidence type="ECO:0000259" key="1">
    <source>
        <dbReference type="SMART" id="SM00382"/>
    </source>
</evidence>
<dbReference type="RefSeq" id="WP_379842724.1">
    <property type="nucleotide sequence ID" value="NZ_JBHSMA010000001.1"/>
</dbReference>
<dbReference type="Proteomes" id="UP001596106">
    <property type="component" value="Unassembled WGS sequence"/>
</dbReference>
<dbReference type="InterPro" id="IPR027417">
    <property type="entry name" value="P-loop_NTPase"/>
</dbReference>
<dbReference type="SMART" id="SM00382">
    <property type="entry name" value="AAA"/>
    <property type="match status" value="1"/>
</dbReference>
<dbReference type="Gene3D" id="3.40.50.300">
    <property type="entry name" value="P-loop containing nucleotide triphosphate hydrolases"/>
    <property type="match status" value="1"/>
</dbReference>
<reference evidence="3" key="1">
    <citation type="journal article" date="2019" name="Int. J. Syst. Evol. Microbiol.">
        <title>The Global Catalogue of Microorganisms (GCM) 10K type strain sequencing project: providing services to taxonomists for standard genome sequencing and annotation.</title>
        <authorList>
            <consortium name="The Broad Institute Genomics Platform"/>
            <consortium name="The Broad Institute Genome Sequencing Center for Infectious Disease"/>
            <person name="Wu L."/>
            <person name="Ma J."/>
        </authorList>
    </citation>
    <scope>NUCLEOTIDE SEQUENCE [LARGE SCALE GENOMIC DNA]</scope>
    <source>
        <strain evidence="3">CCUG 55250</strain>
    </source>
</reference>
<dbReference type="Pfam" id="PF13304">
    <property type="entry name" value="AAA_21"/>
    <property type="match status" value="1"/>
</dbReference>
<gene>
    <name evidence="2" type="ORF">ACFPMF_07325</name>
</gene>
<feature type="domain" description="AAA+ ATPase" evidence="1">
    <location>
        <begin position="21"/>
        <end position="336"/>
    </location>
</feature>
<name>A0ABW0I9C4_9BACT</name>
<evidence type="ECO:0000313" key="2">
    <source>
        <dbReference type="EMBL" id="MFC5409110.1"/>
    </source>
</evidence>
<dbReference type="InterPro" id="IPR003959">
    <property type="entry name" value="ATPase_AAA_core"/>
</dbReference>
<dbReference type="SUPFAM" id="SSF52540">
    <property type="entry name" value="P-loop containing nucleoside triphosphate hydrolases"/>
    <property type="match status" value="1"/>
</dbReference>
<dbReference type="PANTHER" id="PTHR43581">
    <property type="entry name" value="ATP/GTP PHOSPHATASE"/>
    <property type="match status" value="1"/>
</dbReference>
<dbReference type="CDD" id="cd00267">
    <property type="entry name" value="ABC_ATPase"/>
    <property type="match status" value="1"/>
</dbReference>
<protein>
    <submittedName>
        <fullName evidence="2">AAA family ATPase</fullName>
    </submittedName>
</protein>
<evidence type="ECO:0000313" key="3">
    <source>
        <dbReference type="Proteomes" id="UP001596106"/>
    </source>
</evidence>
<comment type="caution">
    <text evidence="2">The sequence shown here is derived from an EMBL/GenBank/DDBJ whole genome shotgun (WGS) entry which is preliminary data.</text>
</comment>
<organism evidence="2 3">
    <name type="scientific">Larkinella bovis</name>
    <dbReference type="NCBI Taxonomy" id="683041"/>
    <lineage>
        <taxon>Bacteria</taxon>
        <taxon>Pseudomonadati</taxon>
        <taxon>Bacteroidota</taxon>
        <taxon>Cytophagia</taxon>
        <taxon>Cytophagales</taxon>
        <taxon>Spirosomataceae</taxon>
        <taxon>Larkinella</taxon>
    </lineage>
</organism>